<reference evidence="1 2" key="1">
    <citation type="journal article" date="2017" name="BMC Genomics">
        <title>Comparative and functional genomics of the Lactococcus lactis taxon; insights into evolution and niche adaptation.</title>
        <authorList>
            <person name="Kelleher P."/>
            <person name="Bottacini F."/>
            <person name="Mahony J."/>
            <person name="Kilcawley K.N."/>
            <person name="van Sinderen D."/>
        </authorList>
    </citation>
    <scope>NUCLEOTIDE SEQUENCE [LARGE SCALE GENOMIC DNA]</scope>
    <source>
        <strain evidence="1 2">275</strain>
        <plasmid evidence="2">p275a</plasmid>
    </source>
</reference>
<evidence type="ECO:0000313" key="2">
    <source>
        <dbReference type="Proteomes" id="UP000192085"/>
    </source>
</evidence>
<dbReference type="Proteomes" id="UP000192085">
    <property type="component" value="Plasmid p275A"/>
</dbReference>
<accession>A0A1V0NBV6</accession>
<dbReference type="AlphaFoldDB" id="A0A1V0NBV6"/>
<evidence type="ECO:0000313" key="1">
    <source>
        <dbReference type="EMBL" id="ARD97399.1"/>
    </source>
</evidence>
<proteinExistence type="predicted"/>
<organism evidence="1 2">
    <name type="scientific">Lactococcus lactis subsp. lactis</name>
    <name type="common">Streptococcus lactis</name>
    <dbReference type="NCBI Taxonomy" id="1360"/>
    <lineage>
        <taxon>Bacteria</taxon>
        <taxon>Bacillati</taxon>
        <taxon>Bacillota</taxon>
        <taxon>Bacilli</taxon>
        <taxon>Lactobacillales</taxon>
        <taxon>Streptococcaceae</taxon>
        <taxon>Lactococcus</taxon>
    </lineage>
</organism>
<dbReference type="RefSeq" id="WP_012477749.1">
    <property type="nucleotide sequence ID" value="NZ_CP016699.1"/>
</dbReference>
<geneLocation type="plasmid" evidence="2">
    <name>p275a</name>
</geneLocation>
<sequence>MDTYRISNLNLEQEDINNLKRISTNMLDTFNHEQLLSIIDVMKNTYFMNELSTYLVDDNLPDVGTEEFNFLVLANKYKGNIIRKIVRDEGISDYYLRKFVLKYNLTEVDKGVYIFPHKKKDSLFIFQQKYSKAVISHETSLYLQDVIDYIPQKIQMSVPEKYNISRIQEPHENRLTSYNYVDINSNNIMDKNIPINLVRNKSISPTQIETVNSFLGLPLRVTSIARSIVDVLKPSHKAEEEVKEQAIKYYLERFPDNIVRLKRIAKTQNVLKELEYYLILLGVHYKL</sequence>
<keyword evidence="1" id="KW-0614">Plasmid</keyword>
<dbReference type="EMBL" id="CP016699">
    <property type="protein sequence ID" value="ARD97399.1"/>
    <property type="molecule type" value="Genomic_DNA"/>
</dbReference>
<name>A0A1V0NBV6_LACLL</name>
<gene>
    <name evidence="1" type="ORF">LL275_pA052</name>
</gene>
<protein>
    <submittedName>
        <fullName evidence="1">Uncharacterized protein</fullName>
    </submittedName>
</protein>